<name>A0A290MY02_CAUVI</name>
<dbReference type="Proteomes" id="UP000217311">
    <property type="component" value="Chromosome"/>
</dbReference>
<dbReference type="InterPro" id="IPR003593">
    <property type="entry name" value="AAA+_ATPase"/>
</dbReference>
<sequence length="814" mass="87152">MLDLREYRRRPARLADYLPWAALVAPGVVLNKDGGFQRTAEFRGPDLDSATDAEVAVVAARLNSALRRLGSAWAIFIEARRDPVADYPASDFPDPVSALVDAERRADFVGSGEHYESRYFLTLSYLPPAEQQGQVAQWFVEGKRQARLDWRAELVAFVDRTDRFLALLEGLLPRLAWLDDTATLSVLHGAVSTTRQRVAAPETPIYLDSLLATEALAGGLEPRLGRAHLRVLTVVGFPPATTPGLLDDLNRLGFAYRWTTRALCLDKTLAAGLLAKIRRQWFSKRKSVLVLLREALTQEPAALVDNDAANKAAEADLALQDLGGDAVAYAYVTTSLVVWDEDPARADAKLALAEKVIQGRELTVIRESVNAVEAWLGALPGHAYANVRQPPLSTLNLAHLAPLSAVWAGPERNAHLDGPPLLIARTAGSTPFRLSLHVDDVGHSLVVGPTGAGKSVLLAMLALSFRRYPGAQVFAFDFGASSRAAVLAMGGAFHDLSGEGAARLSLQPLARIDLREERAWAAQWLTAILAREGVSITPAVRELLWAALESLASAPAPERTLTGLVALLASPPLKAALSPFVLGGAHGRLLDGAEETVEAGNVQVFETEGLAGSAAAPAVLAYLFHRIGARLDGRPTLILIDEGWLALDDPAFGAQLREWLKTLRKKNASVVFATQSLADITDSALAPVIVESCPTRIFLPNPRALEPQGAAAYARFGLNERQIQILARATPARDYYLQSRLGDRLFDLGLGPVTLAFCAASSKADQALIAKVLAQHGSAGFAPAWLRAKALGWAADLLPGATAASAPASPEIAS</sequence>
<evidence type="ECO:0000313" key="6">
    <source>
        <dbReference type="Proteomes" id="UP000217311"/>
    </source>
</evidence>
<evidence type="ECO:0000313" key="5">
    <source>
        <dbReference type="EMBL" id="ATC32110.1"/>
    </source>
</evidence>
<proteinExistence type="inferred from homology"/>
<feature type="domain" description="AAA+ ATPase" evidence="4">
    <location>
        <begin position="440"/>
        <end position="703"/>
    </location>
</feature>
<evidence type="ECO:0000259" key="4">
    <source>
        <dbReference type="SMART" id="SM00382"/>
    </source>
</evidence>
<dbReference type="AlphaFoldDB" id="A0A290MY02"/>
<keyword evidence="3" id="KW-0067">ATP-binding</keyword>
<dbReference type="RefSeq" id="WP_096051546.1">
    <property type="nucleotide sequence ID" value="NZ_CP023315.3"/>
</dbReference>
<keyword evidence="2" id="KW-0547">Nucleotide-binding</keyword>
<dbReference type="PANTHER" id="PTHR30121:SF12">
    <property type="entry name" value="TYPE IV SECRETION SYSTEM PROTEIN CAGE"/>
    <property type="match status" value="1"/>
</dbReference>
<dbReference type="SMART" id="SM00382">
    <property type="entry name" value="AAA"/>
    <property type="match status" value="1"/>
</dbReference>
<gene>
    <name evidence="5" type="ORF">CA606_06940</name>
</gene>
<evidence type="ECO:0000256" key="1">
    <source>
        <dbReference type="ARBA" id="ARBA00006512"/>
    </source>
</evidence>
<evidence type="ECO:0000256" key="3">
    <source>
        <dbReference type="ARBA" id="ARBA00022840"/>
    </source>
</evidence>
<dbReference type="SUPFAM" id="SSF52540">
    <property type="entry name" value="P-loop containing nucleoside triphosphate hydrolases"/>
    <property type="match status" value="1"/>
</dbReference>
<dbReference type="Pfam" id="PF03135">
    <property type="entry name" value="CagE_TrbE_VirB"/>
    <property type="match status" value="1"/>
</dbReference>
<dbReference type="InterPro" id="IPR027417">
    <property type="entry name" value="P-loop_NTPase"/>
</dbReference>
<dbReference type="Gene3D" id="3.40.50.300">
    <property type="entry name" value="P-loop containing nucleotide triphosphate hydrolases"/>
    <property type="match status" value="2"/>
</dbReference>
<accession>A0A290MY02</accession>
<dbReference type="EMBL" id="CP023315">
    <property type="protein sequence ID" value="ATC32110.1"/>
    <property type="molecule type" value="Genomic_DNA"/>
</dbReference>
<dbReference type="PANTHER" id="PTHR30121">
    <property type="entry name" value="UNCHARACTERIZED PROTEIN YJGR-RELATED"/>
    <property type="match status" value="1"/>
</dbReference>
<dbReference type="InterPro" id="IPR018145">
    <property type="entry name" value="CagE_TrbE_VirB_cntrl_dom"/>
</dbReference>
<reference evidence="6" key="1">
    <citation type="submission" date="2017-09" db="EMBL/GenBank/DDBJ databases">
        <title>Genome evolution observed in wild isolates of Caulobacter crescentus.</title>
        <authorList>
            <person name="Ely B."/>
            <person name="Wilson K."/>
            <person name="Scott D."/>
        </authorList>
    </citation>
    <scope>NUCLEOTIDE SEQUENCE [LARGE SCALE GENOMIC DNA]</scope>
    <source>
        <strain evidence="6">CB13b1a</strain>
    </source>
</reference>
<dbReference type="GO" id="GO:0005524">
    <property type="term" value="F:ATP binding"/>
    <property type="evidence" value="ECO:0007669"/>
    <property type="project" value="UniProtKB-KW"/>
</dbReference>
<organism evidence="5 6">
    <name type="scientific">Caulobacter vibrioides</name>
    <name type="common">Caulobacter crescentus</name>
    <dbReference type="NCBI Taxonomy" id="155892"/>
    <lineage>
        <taxon>Bacteria</taxon>
        <taxon>Pseudomonadati</taxon>
        <taxon>Pseudomonadota</taxon>
        <taxon>Alphaproteobacteria</taxon>
        <taxon>Caulobacterales</taxon>
        <taxon>Caulobacteraceae</taxon>
        <taxon>Caulobacter</taxon>
    </lineage>
</organism>
<comment type="similarity">
    <text evidence="1">Belongs to the TrbE/VirB4 family.</text>
</comment>
<dbReference type="InterPro" id="IPR051162">
    <property type="entry name" value="T4SS_component"/>
</dbReference>
<evidence type="ECO:0000256" key="2">
    <source>
        <dbReference type="ARBA" id="ARBA00022741"/>
    </source>
</evidence>
<protein>
    <submittedName>
        <fullName evidence="5">Conjugal transfer protein TrbE</fullName>
    </submittedName>
</protein>
<dbReference type="NCBIfam" id="NF010447">
    <property type="entry name" value="PRK13873.1"/>
    <property type="match status" value="1"/>
</dbReference>
<dbReference type="CDD" id="cd01127">
    <property type="entry name" value="TrwB_TraG_TraD_VirD4"/>
    <property type="match status" value="1"/>
</dbReference>